<dbReference type="eggNOG" id="ENOG5034C8B">
    <property type="taxonomic scope" value="Bacteria"/>
</dbReference>
<dbReference type="EMBL" id="CP006939">
    <property type="protein sequence ID" value="AHC15364.1"/>
    <property type="molecule type" value="Genomic_DNA"/>
</dbReference>
<dbReference type="AlphaFoldDB" id="V5WIH2"/>
<reference evidence="2 3" key="1">
    <citation type="journal article" date="2015" name="Stand. Genomic Sci.">
        <title>Complete genome sequence and description of Salinispira pacifica gen. nov., sp. nov., a novel spirochaete isolated form a hypersaline microbial mat.</title>
        <authorList>
            <person name="Ben Hania W."/>
            <person name="Joseph M."/>
            <person name="Schumann P."/>
            <person name="Bunk B."/>
            <person name="Fiebig A."/>
            <person name="Sproer C."/>
            <person name="Klenk H.P."/>
            <person name="Fardeau M.L."/>
            <person name="Spring S."/>
        </authorList>
    </citation>
    <scope>NUCLEOTIDE SEQUENCE [LARGE SCALE GENOMIC DNA]</scope>
    <source>
        <strain evidence="2 3">L21-RPul-D2</strain>
    </source>
</reference>
<dbReference type="HOGENOM" id="CLU_1061258_0_0_12"/>
<dbReference type="KEGG" id="slr:L21SP2_1993"/>
<dbReference type="PROSITE" id="PS51257">
    <property type="entry name" value="PROKAR_LIPOPROTEIN"/>
    <property type="match status" value="1"/>
</dbReference>
<name>V5WIH2_9SPIO</name>
<evidence type="ECO:0000313" key="3">
    <source>
        <dbReference type="Proteomes" id="UP000018680"/>
    </source>
</evidence>
<dbReference type="Proteomes" id="UP000018680">
    <property type="component" value="Chromosome"/>
</dbReference>
<evidence type="ECO:0000313" key="2">
    <source>
        <dbReference type="EMBL" id="AHC15364.1"/>
    </source>
</evidence>
<accession>V5WIH2</accession>
<feature type="chain" id="PRO_5004741943" description="Lipoprotein" evidence="1">
    <location>
        <begin position="26"/>
        <end position="262"/>
    </location>
</feature>
<feature type="signal peptide" evidence="1">
    <location>
        <begin position="1"/>
        <end position="25"/>
    </location>
</feature>
<proteinExistence type="predicted"/>
<sequence length="262" mass="28099">MKKIISVLVIALIAIALIGCSSAEAPTGFAPNQAVEAYAYTHGGYVGQAVVTTDAEGRLEVTLDEAFLPHSLAVVTVGEDGWTEDNTVFYIQRGSEVRVAKWVEYAGTMYTGTTVGTALVYVAADENGEAAGNTVLEKAILRNHSTMEAYYDNIAAGGFKVFKEFGGQGEAVETTNYGGLFKRGSEYWNFGLGWMGNMEAIEEFAETSGVGFSPAEMVRASEEDSDGMRKWSVADAVTGATASDFYDYFGLIQKAVGQLKMQ</sequence>
<protein>
    <recommendedName>
        <fullName evidence="4">Lipoprotein</fullName>
    </recommendedName>
</protein>
<organism evidence="2 3">
    <name type="scientific">Salinispira pacifica</name>
    <dbReference type="NCBI Taxonomy" id="1307761"/>
    <lineage>
        <taxon>Bacteria</taxon>
        <taxon>Pseudomonadati</taxon>
        <taxon>Spirochaetota</taxon>
        <taxon>Spirochaetia</taxon>
        <taxon>Spirochaetales</taxon>
        <taxon>Spirochaetaceae</taxon>
        <taxon>Salinispira</taxon>
    </lineage>
</organism>
<dbReference type="RefSeq" id="WP_024268281.1">
    <property type="nucleotide sequence ID" value="NC_023035.1"/>
</dbReference>
<keyword evidence="3" id="KW-1185">Reference proteome</keyword>
<dbReference type="OrthoDB" id="369651at2"/>
<gene>
    <name evidence="2" type="ORF">L21SP2_1993</name>
</gene>
<keyword evidence="1" id="KW-0732">Signal</keyword>
<evidence type="ECO:0008006" key="4">
    <source>
        <dbReference type="Google" id="ProtNLM"/>
    </source>
</evidence>
<evidence type="ECO:0000256" key="1">
    <source>
        <dbReference type="SAM" id="SignalP"/>
    </source>
</evidence>